<dbReference type="EMBL" id="JAUMKJ010000032">
    <property type="protein sequence ID" value="MDO3679838.1"/>
    <property type="molecule type" value="Genomic_DNA"/>
</dbReference>
<evidence type="ECO:0000313" key="3">
    <source>
        <dbReference type="Proteomes" id="UP001168883"/>
    </source>
</evidence>
<dbReference type="RefSeq" id="WP_084159517.1">
    <property type="nucleotide sequence ID" value="NZ_JAUMKJ010000032.1"/>
</dbReference>
<gene>
    <name evidence="2" type="ORF">Q3C12_22775</name>
</gene>
<dbReference type="PROSITE" id="PS50943">
    <property type="entry name" value="HTH_CROC1"/>
    <property type="match status" value="1"/>
</dbReference>
<organism evidence="2 3">
    <name type="scientific">Paenibacillus ehimensis</name>
    <dbReference type="NCBI Taxonomy" id="79264"/>
    <lineage>
        <taxon>Bacteria</taxon>
        <taxon>Bacillati</taxon>
        <taxon>Bacillota</taxon>
        <taxon>Bacilli</taxon>
        <taxon>Bacillales</taxon>
        <taxon>Paenibacillaceae</taxon>
        <taxon>Paenibacillus</taxon>
    </lineage>
</organism>
<reference evidence="2" key="1">
    <citation type="submission" date="2023-07" db="EMBL/GenBank/DDBJ databases">
        <authorList>
            <person name="Aktuganov G."/>
            <person name="Boyko T."/>
            <person name="Delegan Y."/>
            <person name="Galimzianova N."/>
            <person name="Gilvanova E."/>
            <person name="Korobov V."/>
            <person name="Kuzmina L."/>
            <person name="Melentiev A."/>
            <person name="Milman P."/>
            <person name="Ryabova A."/>
            <person name="Stupak E."/>
            <person name="Yasakov T."/>
            <person name="Zharikova N."/>
            <person name="Zhurenko E."/>
        </authorList>
    </citation>
    <scope>NUCLEOTIDE SEQUENCE</scope>
    <source>
        <strain evidence="2">IB-739</strain>
    </source>
</reference>
<sequence>MIRSKLKLILDQRGISIRQLAKDIDYRFDSVRALYNDQTERYPRELLDKLCTYLGVNIGDLLEYQDDGALNQPVDCSR</sequence>
<dbReference type="Pfam" id="PF13443">
    <property type="entry name" value="HTH_26"/>
    <property type="match status" value="1"/>
</dbReference>
<keyword evidence="3" id="KW-1185">Reference proteome</keyword>
<dbReference type="InterPro" id="IPR010982">
    <property type="entry name" value="Lambda_DNA-bd_dom_sf"/>
</dbReference>
<comment type="caution">
    <text evidence="2">The sequence shown here is derived from an EMBL/GenBank/DDBJ whole genome shotgun (WGS) entry which is preliminary data.</text>
</comment>
<dbReference type="InterPro" id="IPR001387">
    <property type="entry name" value="Cro/C1-type_HTH"/>
</dbReference>
<dbReference type="Gene3D" id="1.10.260.40">
    <property type="entry name" value="lambda repressor-like DNA-binding domains"/>
    <property type="match status" value="1"/>
</dbReference>
<proteinExistence type="predicted"/>
<dbReference type="CDD" id="cd00093">
    <property type="entry name" value="HTH_XRE"/>
    <property type="match status" value="1"/>
</dbReference>
<evidence type="ECO:0000313" key="2">
    <source>
        <dbReference type="EMBL" id="MDO3679838.1"/>
    </source>
</evidence>
<name>A0ABT8VFU5_9BACL</name>
<dbReference type="SUPFAM" id="SSF47413">
    <property type="entry name" value="lambda repressor-like DNA-binding domains"/>
    <property type="match status" value="1"/>
</dbReference>
<dbReference type="SMART" id="SM00530">
    <property type="entry name" value="HTH_XRE"/>
    <property type="match status" value="1"/>
</dbReference>
<dbReference type="Proteomes" id="UP001168883">
    <property type="component" value="Unassembled WGS sequence"/>
</dbReference>
<evidence type="ECO:0000259" key="1">
    <source>
        <dbReference type="PROSITE" id="PS50943"/>
    </source>
</evidence>
<feature type="domain" description="HTH cro/C1-type" evidence="1">
    <location>
        <begin position="6"/>
        <end position="61"/>
    </location>
</feature>
<protein>
    <submittedName>
        <fullName evidence="2">Helix-turn-helix transcriptional regulator</fullName>
    </submittedName>
</protein>
<accession>A0ABT8VFU5</accession>